<dbReference type="eggNOG" id="COG5426">
    <property type="taxonomic scope" value="Bacteria"/>
</dbReference>
<dbReference type="SUPFAM" id="SSF52317">
    <property type="entry name" value="Class I glutamine amidotransferase-like"/>
    <property type="match status" value="1"/>
</dbReference>
<keyword evidence="1 2" id="KW-0812">Transmembrane</keyword>
<dbReference type="Proteomes" id="UP000009286">
    <property type="component" value="Chromosome"/>
</dbReference>
<feature type="transmembrane region" description="Helical" evidence="1">
    <location>
        <begin position="42"/>
        <end position="61"/>
    </location>
</feature>
<feature type="transmembrane region" description="Helical" evidence="1">
    <location>
        <begin position="672"/>
        <end position="689"/>
    </location>
</feature>
<keyword evidence="1" id="KW-0472">Membrane</keyword>
<dbReference type="InterPro" id="IPR029062">
    <property type="entry name" value="Class_I_gatase-like"/>
</dbReference>
<keyword evidence="3" id="KW-1185">Reference proteome</keyword>
<accession>G2KQS0</accession>
<dbReference type="Gene3D" id="3.40.50.880">
    <property type="match status" value="1"/>
</dbReference>
<dbReference type="RefSeq" id="WP_014103221.1">
    <property type="nucleotide sequence ID" value="NC_016026.1"/>
</dbReference>
<dbReference type="STRING" id="856793.MICA_1685"/>
<evidence type="ECO:0000256" key="1">
    <source>
        <dbReference type="SAM" id="Phobius"/>
    </source>
</evidence>
<dbReference type="PANTHER" id="PTHR37947:SF1">
    <property type="entry name" value="BLL2462 PROTEIN"/>
    <property type="match status" value="1"/>
</dbReference>
<sequence length="696" mass="76847">MNQSALTLHFAPLLPEPIVWTLAGLVALCVLASIFVFRRGLIWRGLCAGAFVLALLNPAMLEEQREAVPDTVVIVADKSASQNFNNRAEVTNDALAGLDQFFKNYSDIDVRIVSAGNERDRDTRLFSTIDQALSDIPVQRRAGVIILSDGQIHDAPRDNSRIKAFGPVHTLLTGSRGERDRQLQIIEAPSYGIVGQTVTVKFRVTDSGATPSDNEYATLLIRANDEKPDMQMVPVNTDQTVTFNVAHAGQNILDLEVSPLPSEITAANNRIPLIVNGVRDRLRVLLVSGYPYAGERTWRDFLTSDPGVDLVHFTILREPQKLDMTPQHEMSLIAFPFRELFELKLYNFDLIIFDQYTMNKVLPNFYFANIARYVQEGGAVLEASGPSFAGENSLYQSVLNTILPGEPTGRVIEKEFTPGLTDLGLRHPVTQHLLDNKDAKETPWGPWMRQTELKPKSGDVLMNGANNSPLLILDRVGKGRVAHLASEQIWLWSRGFMGGGPHADLLRRLAHWLMKEPDLEENALVITADGGDVVIQRRNLHNALNTVTLRHPDGKAEDVTLKQGEDGWLSARVTASQPGVYSAEDETQKRFAVIGELNPPEMRAVVTTDDIMRPVAETSGGTVQWLSSDAGNMPDIRFVGPGRSAGGNGWIGLRDNNAFTITGARDVPFLPGWAYALGLLALAIASWWMEGRRSKK</sequence>
<reference evidence="2 3" key="1">
    <citation type="journal article" date="2011" name="BMC Genomics">
        <title>Genomic insights into an obligate epibiotic bacterial predator: Micavibrio aeruginosavorus ARL-13.</title>
        <authorList>
            <person name="Wang Z."/>
            <person name="Kadouri D."/>
            <person name="Wu M."/>
        </authorList>
    </citation>
    <scope>NUCLEOTIDE SEQUENCE [LARGE SCALE GENOMIC DNA]</scope>
    <source>
        <strain evidence="2 3">ARL-13</strain>
    </source>
</reference>
<dbReference type="HOGENOM" id="CLU_400015_0_0_5"/>
<evidence type="ECO:0000313" key="3">
    <source>
        <dbReference type="Proteomes" id="UP000009286"/>
    </source>
</evidence>
<proteinExistence type="predicted"/>
<keyword evidence="1" id="KW-1133">Transmembrane helix</keyword>
<gene>
    <name evidence="2" type="ordered locus">MICA_1685</name>
</gene>
<evidence type="ECO:0000313" key="2">
    <source>
        <dbReference type="EMBL" id="AEP09998.1"/>
    </source>
</evidence>
<dbReference type="EMBL" id="CP002382">
    <property type="protein sequence ID" value="AEP09998.1"/>
    <property type="molecule type" value="Genomic_DNA"/>
</dbReference>
<dbReference type="OrthoDB" id="9769144at2"/>
<dbReference type="PANTHER" id="PTHR37947">
    <property type="entry name" value="BLL2462 PROTEIN"/>
    <property type="match status" value="1"/>
</dbReference>
<dbReference type="AlphaFoldDB" id="G2KQS0"/>
<dbReference type="KEGG" id="mai:MICA_1685"/>
<organism evidence="2 3">
    <name type="scientific">Micavibrio aeruginosavorus (strain ARL-13)</name>
    <dbReference type="NCBI Taxonomy" id="856793"/>
    <lineage>
        <taxon>Bacteria</taxon>
        <taxon>Pseudomonadati</taxon>
        <taxon>Bdellovibrionota</taxon>
        <taxon>Bdellovibrionia</taxon>
        <taxon>Bdellovibrionales</taxon>
        <taxon>Pseudobdellovibrionaceae</taxon>
        <taxon>Micavibrio</taxon>
    </lineage>
</organism>
<name>G2KQS0_MICAA</name>
<protein>
    <submittedName>
        <fullName evidence="2">Putative transmembrane protein</fullName>
    </submittedName>
</protein>
<feature type="transmembrane region" description="Helical" evidence="1">
    <location>
        <begin position="18"/>
        <end position="37"/>
    </location>
</feature>